<gene>
    <name evidence="10" type="ORF">FM105_08075</name>
</gene>
<keyword evidence="5 10" id="KW-0560">Oxidoreductase</keyword>
<keyword evidence="4 5" id="KW-0274">FAD</keyword>
<dbReference type="Pfam" id="PF00441">
    <property type="entry name" value="Acyl-CoA_dh_1"/>
    <property type="match status" value="1"/>
</dbReference>
<evidence type="ECO:0000256" key="5">
    <source>
        <dbReference type="RuleBase" id="RU362125"/>
    </source>
</evidence>
<evidence type="ECO:0000256" key="1">
    <source>
        <dbReference type="ARBA" id="ARBA00001974"/>
    </source>
</evidence>
<dbReference type="InterPro" id="IPR009075">
    <property type="entry name" value="AcylCo_DH/oxidase_C"/>
</dbReference>
<dbReference type="Gene3D" id="6.10.250.600">
    <property type="match status" value="1"/>
</dbReference>
<feature type="region of interest" description="Disordered" evidence="6">
    <location>
        <begin position="1"/>
        <end position="30"/>
    </location>
</feature>
<evidence type="ECO:0000256" key="2">
    <source>
        <dbReference type="ARBA" id="ARBA00009347"/>
    </source>
</evidence>
<dbReference type="InterPro" id="IPR041504">
    <property type="entry name" value="AidB_N"/>
</dbReference>
<dbReference type="Pfam" id="PF02770">
    <property type="entry name" value="Acyl-CoA_dh_M"/>
    <property type="match status" value="1"/>
</dbReference>
<evidence type="ECO:0000256" key="4">
    <source>
        <dbReference type="ARBA" id="ARBA00022827"/>
    </source>
</evidence>
<evidence type="ECO:0000313" key="10">
    <source>
        <dbReference type="EMBL" id="SLM97986.1"/>
    </source>
</evidence>
<evidence type="ECO:0000256" key="6">
    <source>
        <dbReference type="SAM" id="MobiDB-lite"/>
    </source>
</evidence>
<dbReference type="Gene3D" id="2.40.110.20">
    <property type="match status" value="1"/>
</dbReference>
<evidence type="ECO:0000259" key="7">
    <source>
        <dbReference type="Pfam" id="PF00441"/>
    </source>
</evidence>
<dbReference type="AlphaFoldDB" id="A0A1X6XFQ8"/>
<feature type="domain" description="Adaptive response protein AidB N-terminal" evidence="9">
    <location>
        <begin position="26"/>
        <end position="185"/>
    </location>
</feature>
<dbReference type="PROSITE" id="PS00073">
    <property type="entry name" value="ACYL_COA_DH_2"/>
    <property type="match status" value="1"/>
</dbReference>
<evidence type="ECO:0000256" key="3">
    <source>
        <dbReference type="ARBA" id="ARBA00022630"/>
    </source>
</evidence>
<dbReference type="SUPFAM" id="SSF47203">
    <property type="entry name" value="Acyl-CoA dehydrogenase C-terminal domain-like"/>
    <property type="match status" value="1"/>
</dbReference>
<dbReference type="GO" id="GO:0070991">
    <property type="term" value="F:medium-chain fatty acyl-CoA dehydrogenase activity"/>
    <property type="evidence" value="ECO:0007669"/>
    <property type="project" value="UniProtKB-EC"/>
</dbReference>
<keyword evidence="11" id="KW-1185">Reference proteome</keyword>
<dbReference type="EMBL" id="FWFF01000014">
    <property type="protein sequence ID" value="SLM97986.1"/>
    <property type="molecule type" value="Genomic_DNA"/>
</dbReference>
<dbReference type="PANTHER" id="PTHR42707:SF2">
    <property type="entry name" value="ACD11 DEHYDROGENASE"/>
    <property type="match status" value="1"/>
</dbReference>
<feature type="domain" description="Acyl-CoA dehydrogenase/oxidase C-terminal" evidence="7">
    <location>
        <begin position="303"/>
        <end position="458"/>
    </location>
</feature>
<sequence>MIRSKEIPMTAEAGSRAPDAPAWPVPDSHGIDRVADDKSLQALLPLYLDDDLRSHLAPVLAELGPRLGGEMDDWAHQADVNPPVLHHRTRQGRDHQWIEVHPAYRELQKVAFEDLGMHAMSHTPVLGWDKPMPPLVKYMFFYLFAQAEFGLECPVSMTDALTRTLRKFGDQELIDRYLPTLTSTSLETLTQGAMFMTEQDAGSDVGRATTIARDNGDGSWALTGEKWFCSNADAEVTMILARPEGAQPGIKGIGLFLLPQTLPDGTRNSYRIVRLKDKLGTRSMPSGEVSLDGATAYLVGDVGQGFKQMADMVNSSRLSNAVRSAGMMRRAFGESRFVCLEREAFGTRLIDLPLQRRQLAKLLVPAEQGLSMSFHTARVFERADAGDDEAAAVLRILTPIIKLRTTREARKVTADAMEVRGGVGYIEEYGDARTFRDAQLGSIWEGTSNIVALDVVRAAHRSSALKPLMGYLGELIAEVGGRAAPMDASQAAAPEAAVRDEAFAPLAAELDRLSGELLHALEALGDKAKEAQTRQIATALYCLCSAVFLAWEGVRIGDRDGDFSRVVLAAMVVRHRLQPQDPLAVVEDPAELLKDLILQESVSEARAVDYIGLALGRKA</sequence>
<accession>A0A1X6XFQ8</accession>
<dbReference type="PANTHER" id="PTHR42707">
    <property type="entry name" value="ACYL-COA DEHYDROGENASE"/>
    <property type="match status" value="1"/>
</dbReference>
<dbReference type="InterPro" id="IPR052904">
    <property type="entry name" value="Acyl-CoA_dehydrogenase-like"/>
</dbReference>
<dbReference type="SUPFAM" id="SSF56645">
    <property type="entry name" value="Acyl-CoA dehydrogenase NM domain-like"/>
    <property type="match status" value="1"/>
</dbReference>
<comment type="cofactor">
    <cofactor evidence="1 5">
        <name>FAD</name>
        <dbReference type="ChEBI" id="CHEBI:57692"/>
    </cofactor>
</comment>
<organism evidence="10 11">
    <name type="scientific">Brevibacterium yomogidense</name>
    <dbReference type="NCBI Taxonomy" id="946573"/>
    <lineage>
        <taxon>Bacteria</taxon>
        <taxon>Bacillati</taxon>
        <taxon>Actinomycetota</taxon>
        <taxon>Actinomycetes</taxon>
        <taxon>Micrococcales</taxon>
        <taxon>Brevibacteriaceae</taxon>
        <taxon>Brevibacterium</taxon>
    </lineage>
</organism>
<dbReference type="Pfam" id="PF18158">
    <property type="entry name" value="AidB_N"/>
    <property type="match status" value="1"/>
</dbReference>
<dbReference type="InterPro" id="IPR006089">
    <property type="entry name" value="Acyl-CoA_DH_CS"/>
</dbReference>
<comment type="similarity">
    <text evidence="2 5">Belongs to the acyl-CoA dehydrogenase family.</text>
</comment>
<keyword evidence="3 5" id="KW-0285">Flavoprotein</keyword>
<feature type="domain" description="Acyl-CoA oxidase/dehydrogenase middle" evidence="8">
    <location>
        <begin position="193"/>
        <end position="292"/>
    </location>
</feature>
<dbReference type="Proteomes" id="UP000196581">
    <property type="component" value="Unassembled WGS sequence"/>
</dbReference>
<dbReference type="InterPro" id="IPR036250">
    <property type="entry name" value="AcylCo_DH-like_C"/>
</dbReference>
<protein>
    <submittedName>
        <fullName evidence="10">Acyl-CoA dehydrogenase</fullName>
        <ecNumber evidence="10">1.3.8.7</ecNumber>
    </submittedName>
</protein>
<name>A0A1X6XFQ8_9MICO</name>
<reference evidence="11" key="1">
    <citation type="submission" date="2017-02" db="EMBL/GenBank/DDBJ databases">
        <authorList>
            <person name="Dridi B."/>
        </authorList>
    </citation>
    <scope>NUCLEOTIDE SEQUENCE [LARGE SCALE GENOMIC DNA]</scope>
    <source>
        <strain evidence="11">B Co 03.10</strain>
    </source>
</reference>
<evidence type="ECO:0000259" key="8">
    <source>
        <dbReference type="Pfam" id="PF02770"/>
    </source>
</evidence>
<dbReference type="Gene3D" id="1.20.140.10">
    <property type="entry name" value="Butyryl-CoA Dehydrogenase, subunit A, domain 3"/>
    <property type="match status" value="1"/>
</dbReference>
<evidence type="ECO:0000313" key="11">
    <source>
        <dbReference type="Proteomes" id="UP000196581"/>
    </source>
</evidence>
<evidence type="ECO:0000259" key="9">
    <source>
        <dbReference type="Pfam" id="PF18158"/>
    </source>
</evidence>
<dbReference type="EC" id="1.3.8.7" evidence="10"/>
<dbReference type="InterPro" id="IPR006091">
    <property type="entry name" value="Acyl-CoA_Oxase/DH_mid-dom"/>
</dbReference>
<dbReference type="InterPro" id="IPR009100">
    <property type="entry name" value="AcylCoA_DH/oxidase_NM_dom_sf"/>
</dbReference>
<proteinExistence type="inferred from homology"/>